<proteinExistence type="inferred from homology"/>
<organism evidence="7">
    <name type="scientific">Ornithinibacillus sp. 4-3</name>
    <dbReference type="NCBI Taxonomy" id="3231488"/>
    <lineage>
        <taxon>Bacteria</taxon>
        <taxon>Bacillati</taxon>
        <taxon>Bacillota</taxon>
        <taxon>Bacilli</taxon>
        <taxon>Bacillales</taxon>
        <taxon>Bacillaceae</taxon>
        <taxon>Ornithinibacillus</taxon>
    </lineage>
</organism>
<keyword evidence="5 6" id="KW-0067">ATP-binding</keyword>
<comment type="function">
    <text evidence="6">Part of the phosphoribosylformylglycinamidine synthase complex involved in the purines biosynthetic pathway. Catalyzes the ATP-dependent conversion of formylglycinamide ribonucleotide (FGAR) and glutamine to yield formylglycinamidine ribonucleotide (FGAM) and glutamate. The FGAM synthase complex is composed of three subunits. PurQ produces an ammonia molecule by converting glutamine to glutamate. PurL transfers the ammonia molecule to FGAR to form FGAM in an ATP-dependent manner. PurS interacts with PurQ and PurL and is thought to assist in the transfer of the ammonia molecule from PurQ to PurL.</text>
</comment>
<keyword evidence="3 6" id="KW-0547">Nucleotide-binding</keyword>
<dbReference type="GO" id="GO:0005737">
    <property type="term" value="C:cytoplasm"/>
    <property type="evidence" value="ECO:0007669"/>
    <property type="project" value="UniProtKB-SubCell"/>
</dbReference>
<accession>A0AB39HT95</accession>
<dbReference type="InterPro" id="IPR003850">
    <property type="entry name" value="PurS"/>
</dbReference>
<evidence type="ECO:0000313" key="7">
    <source>
        <dbReference type="EMBL" id="XDK34368.1"/>
    </source>
</evidence>
<dbReference type="EC" id="6.3.5.3" evidence="6"/>
<dbReference type="EMBL" id="CP162599">
    <property type="protein sequence ID" value="XDK34368.1"/>
    <property type="molecule type" value="Genomic_DNA"/>
</dbReference>
<dbReference type="InterPro" id="IPR036604">
    <property type="entry name" value="PurS-like_sf"/>
</dbReference>
<dbReference type="GO" id="GO:0005524">
    <property type="term" value="F:ATP binding"/>
    <property type="evidence" value="ECO:0007669"/>
    <property type="project" value="UniProtKB-UniRule"/>
</dbReference>
<dbReference type="RefSeq" id="WP_368655040.1">
    <property type="nucleotide sequence ID" value="NZ_CP162599.1"/>
</dbReference>
<evidence type="ECO:0000256" key="1">
    <source>
        <dbReference type="ARBA" id="ARBA00022490"/>
    </source>
</evidence>
<evidence type="ECO:0000256" key="4">
    <source>
        <dbReference type="ARBA" id="ARBA00022755"/>
    </source>
</evidence>
<dbReference type="Gene3D" id="3.30.1280.10">
    <property type="entry name" value="Phosphoribosylformylglycinamidine synthase subunit PurS"/>
    <property type="match status" value="1"/>
</dbReference>
<keyword evidence="4 6" id="KW-0658">Purine biosynthesis</keyword>
<dbReference type="AlphaFoldDB" id="A0AB39HT95"/>
<comment type="subcellular location">
    <subcellularLocation>
        <location evidence="6">Cytoplasm</location>
    </subcellularLocation>
</comment>
<protein>
    <recommendedName>
        <fullName evidence="6">Phosphoribosylformylglycinamidine synthase subunit PurS</fullName>
        <shortName evidence="6">FGAM synthase</shortName>
        <ecNumber evidence="6">6.3.5.3</ecNumber>
    </recommendedName>
    <alternativeName>
        <fullName evidence="6">Formylglycinamide ribonucleotide amidotransferase subunit III</fullName>
        <shortName evidence="6">FGAR amidotransferase III</shortName>
        <shortName evidence="6">FGAR-AT III</shortName>
    </alternativeName>
    <alternativeName>
        <fullName evidence="6">Phosphoribosylformylglycinamidine synthase subunit III</fullName>
    </alternativeName>
</protein>
<evidence type="ECO:0000256" key="2">
    <source>
        <dbReference type="ARBA" id="ARBA00022598"/>
    </source>
</evidence>
<dbReference type="SUPFAM" id="SSF82697">
    <property type="entry name" value="PurS-like"/>
    <property type="match status" value="1"/>
</dbReference>
<comment type="catalytic activity">
    <reaction evidence="6">
        <text>N(2)-formyl-N(1)-(5-phospho-beta-D-ribosyl)glycinamide + L-glutamine + ATP + H2O = 2-formamido-N(1)-(5-O-phospho-beta-D-ribosyl)acetamidine + L-glutamate + ADP + phosphate + H(+)</text>
        <dbReference type="Rhea" id="RHEA:17129"/>
        <dbReference type="ChEBI" id="CHEBI:15377"/>
        <dbReference type="ChEBI" id="CHEBI:15378"/>
        <dbReference type="ChEBI" id="CHEBI:29985"/>
        <dbReference type="ChEBI" id="CHEBI:30616"/>
        <dbReference type="ChEBI" id="CHEBI:43474"/>
        <dbReference type="ChEBI" id="CHEBI:58359"/>
        <dbReference type="ChEBI" id="CHEBI:147286"/>
        <dbReference type="ChEBI" id="CHEBI:147287"/>
        <dbReference type="ChEBI" id="CHEBI:456216"/>
        <dbReference type="EC" id="6.3.5.3"/>
    </reaction>
</comment>
<sequence>MRKVQVYITLKHGVLDPQGKAIKTSLDSLGYPDIEDVRVGKYVELQVKEGPELESKVIQMCEQLLANPVIEDYRIELEEA</sequence>
<dbReference type="GO" id="GO:0004642">
    <property type="term" value="F:phosphoribosylformylglycinamidine synthase activity"/>
    <property type="evidence" value="ECO:0007669"/>
    <property type="project" value="UniProtKB-UniRule"/>
</dbReference>
<comment type="subunit">
    <text evidence="6">Part of the FGAM synthase complex composed of 1 PurL, 1 PurQ and 2 PurS subunits.</text>
</comment>
<dbReference type="NCBIfam" id="NF004630">
    <property type="entry name" value="PRK05974.1"/>
    <property type="match status" value="1"/>
</dbReference>
<reference evidence="7" key="1">
    <citation type="submission" date="2024-07" db="EMBL/GenBank/DDBJ databases">
        <title>Halotolerant mesophilic bacterium Ornithinibacillus sp. 4-3, sp. nov., isolated from soil.</title>
        <authorList>
            <person name="Sidarenka A.V."/>
            <person name="Guliayeva D.E."/>
            <person name="Leanovich S.I."/>
            <person name="Hileuskaya K.S."/>
            <person name="Akhremchuk A.E."/>
            <person name="Sikolenko M.A."/>
            <person name="Valentovich L.N."/>
        </authorList>
    </citation>
    <scope>NUCLEOTIDE SEQUENCE</scope>
    <source>
        <strain evidence="7">4-3</strain>
    </source>
</reference>
<evidence type="ECO:0000256" key="5">
    <source>
        <dbReference type="ARBA" id="ARBA00022840"/>
    </source>
</evidence>
<dbReference type="PANTHER" id="PTHR34696">
    <property type="entry name" value="PHOSPHORIBOSYLFORMYLGLYCINAMIDINE SYNTHASE SUBUNIT PURS"/>
    <property type="match status" value="1"/>
</dbReference>
<gene>
    <name evidence="6 7" type="primary">purS</name>
    <name evidence="7" type="ORF">AB4Y30_08460</name>
</gene>
<dbReference type="HAMAP" id="MF_01926">
    <property type="entry name" value="PurS"/>
    <property type="match status" value="1"/>
</dbReference>
<dbReference type="Pfam" id="PF02700">
    <property type="entry name" value="PurS"/>
    <property type="match status" value="1"/>
</dbReference>
<name>A0AB39HT95_9BACI</name>
<comment type="similarity">
    <text evidence="6">Belongs to the PurS family.</text>
</comment>
<keyword evidence="2 6" id="KW-0436">Ligase</keyword>
<dbReference type="GO" id="GO:0006189">
    <property type="term" value="P:'de novo' IMP biosynthetic process"/>
    <property type="evidence" value="ECO:0007669"/>
    <property type="project" value="UniProtKB-UniRule"/>
</dbReference>
<evidence type="ECO:0000256" key="6">
    <source>
        <dbReference type="HAMAP-Rule" id="MF_01926"/>
    </source>
</evidence>
<dbReference type="PANTHER" id="PTHR34696:SF1">
    <property type="entry name" value="PHOSPHORIBOSYLFORMYLGLYCINAMIDINE SYNTHASE SUBUNIT PURS"/>
    <property type="match status" value="1"/>
</dbReference>
<comment type="pathway">
    <text evidence="6">Purine metabolism; IMP biosynthesis via de novo pathway; 5-amino-1-(5-phospho-D-ribosyl)imidazole from N(2)-formyl-N(1)-(5-phospho-D-ribosyl)glycinamide: step 1/2.</text>
</comment>
<evidence type="ECO:0000256" key="3">
    <source>
        <dbReference type="ARBA" id="ARBA00022741"/>
    </source>
</evidence>
<dbReference type="NCBIfam" id="TIGR00302">
    <property type="entry name" value="phosphoribosylformylglycinamidine synthase subunit PurS"/>
    <property type="match status" value="1"/>
</dbReference>
<keyword evidence="1 6" id="KW-0963">Cytoplasm</keyword>